<evidence type="ECO:0000313" key="4">
    <source>
        <dbReference type="Proteomes" id="UP000268162"/>
    </source>
</evidence>
<evidence type="ECO:0000313" key="3">
    <source>
        <dbReference type="EMBL" id="RKP33787.1"/>
    </source>
</evidence>
<gene>
    <name evidence="3" type="ORF">BJ085DRAFT_35477</name>
</gene>
<dbReference type="InterPro" id="IPR001394">
    <property type="entry name" value="Peptidase_C19_UCH"/>
</dbReference>
<sequence length="175" mass="19852">MLSLDLPPAPLFQDEVRENIIPQIPLAELLDKYNGSTAQLTATQAKYHRLQRLPPYLIITIQRFSRSNFSVDKNPTLVTFPLVNLDLADGVAESPRLGDHYDLLSNISHTGSGPRRGKDGSDREAPSSGSYQVDLKHLASDEWYRIQDLFVNPIDPQRLFLSGAYIQIWRRRPNL</sequence>
<dbReference type="InterPro" id="IPR028889">
    <property type="entry name" value="USP"/>
</dbReference>
<dbReference type="EMBL" id="ML003559">
    <property type="protein sequence ID" value="RKP33787.1"/>
    <property type="molecule type" value="Genomic_DNA"/>
</dbReference>
<protein>
    <recommendedName>
        <fullName evidence="2">USP domain-containing protein</fullName>
    </recommendedName>
</protein>
<dbReference type="Pfam" id="PF00443">
    <property type="entry name" value="UCH"/>
    <property type="match status" value="1"/>
</dbReference>
<evidence type="ECO:0000256" key="1">
    <source>
        <dbReference type="SAM" id="MobiDB-lite"/>
    </source>
</evidence>
<dbReference type="Proteomes" id="UP000268162">
    <property type="component" value="Unassembled WGS sequence"/>
</dbReference>
<dbReference type="InterPro" id="IPR050185">
    <property type="entry name" value="Ub_carboxyl-term_hydrolase"/>
</dbReference>
<evidence type="ECO:0000259" key="2">
    <source>
        <dbReference type="PROSITE" id="PS50235"/>
    </source>
</evidence>
<feature type="compositionally biased region" description="Basic and acidic residues" evidence="1">
    <location>
        <begin position="116"/>
        <end position="125"/>
    </location>
</feature>
<name>A0A4P9ZKL5_9FUNG</name>
<dbReference type="InterPro" id="IPR038765">
    <property type="entry name" value="Papain-like_cys_pep_sf"/>
</dbReference>
<dbReference type="Gene3D" id="3.90.70.10">
    <property type="entry name" value="Cysteine proteinases"/>
    <property type="match status" value="1"/>
</dbReference>
<dbReference type="PANTHER" id="PTHR21646:SF16">
    <property type="entry name" value="U4_U6.U5 TRI-SNRNP-ASSOCIATED PROTEIN 2"/>
    <property type="match status" value="1"/>
</dbReference>
<dbReference type="GO" id="GO:0016579">
    <property type="term" value="P:protein deubiquitination"/>
    <property type="evidence" value="ECO:0007669"/>
    <property type="project" value="InterPro"/>
</dbReference>
<dbReference type="PANTHER" id="PTHR21646">
    <property type="entry name" value="UBIQUITIN CARBOXYL-TERMINAL HYDROLASE"/>
    <property type="match status" value="1"/>
</dbReference>
<dbReference type="GO" id="GO:0004843">
    <property type="term" value="F:cysteine-type deubiquitinase activity"/>
    <property type="evidence" value="ECO:0007669"/>
    <property type="project" value="InterPro"/>
</dbReference>
<feature type="region of interest" description="Disordered" evidence="1">
    <location>
        <begin position="103"/>
        <end position="130"/>
    </location>
</feature>
<accession>A0A4P9ZKL5</accession>
<feature type="domain" description="USP" evidence="2">
    <location>
        <begin position="1"/>
        <end position="172"/>
    </location>
</feature>
<dbReference type="SUPFAM" id="SSF54001">
    <property type="entry name" value="Cysteine proteinases"/>
    <property type="match status" value="1"/>
</dbReference>
<dbReference type="PROSITE" id="PS50235">
    <property type="entry name" value="USP_3"/>
    <property type="match status" value="1"/>
</dbReference>
<dbReference type="STRING" id="215637.A0A4P9ZKL5"/>
<proteinExistence type="predicted"/>
<dbReference type="AlphaFoldDB" id="A0A4P9ZKL5"/>
<organism evidence="3 4">
    <name type="scientific">Dimargaris cristalligena</name>
    <dbReference type="NCBI Taxonomy" id="215637"/>
    <lineage>
        <taxon>Eukaryota</taxon>
        <taxon>Fungi</taxon>
        <taxon>Fungi incertae sedis</taxon>
        <taxon>Zoopagomycota</taxon>
        <taxon>Kickxellomycotina</taxon>
        <taxon>Dimargaritomycetes</taxon>
        <taxon>Dimargaritales</taxon>
        <taxon>Dimargaritaceae</taxon>
        <taxon>Dimargaris</taxon>
    </lineage>
</organism>
<reference evidence="4" key="1">
    <citation type="journal article" date="2018" name="Nat. Microbiol.">
        <title>Leveraging single-cell genomics to expand the fungal tree of life.</title>
        <authorList>
            <person name="Ahrendt S.R."/>
            <person name="Quandt C.A."/>
            <person name="Ciobanu D."/>
            <person name="Clum A."/>
            <person name="Salamov A."/>
            <person name="Andreopoulos B."/>
            <person name="Cheng J.F."/>
            <person name="Woyke T."/>
            <person name="Pelin A."/>
            <person name="Henrissat B."/>
            <person name="Reynolds N.K."/>
            <person name="Benny G.L."/>
            <person name="Smith M.E."/>
            <person name="James T.Y."/>
            <person name="Grigoriev I.V."/>
        </authorList>
    </citation>
    <scope>NUCLEOTIDE SEQUENCE [LARGE SCALE GENOMIC DNA]</scope>
    <source>
        <strain evidence="4">RSA 468</strain>
    </source>
</reference>
<keyword evidence="4" id="KW-1185">Reference proteome</keyword>